<dbReference type="EMBL" id="DACWOD010000003">
    <property type="protein sequence ID" value="HAU2395681.1"/>
    <property type="molecule type" value="Genomic_DNA"/>
</dbReference>
<dbReference type="EMBL" id="DACSEI010000012">
    <property type="protein sequence ID" value="HAT1596294.1"/>
    <property type="molecule type" value="Genomic_DNA"/>
</dbReference>
<dbReference type="Proteomes" id="UP000861567">
    <property type="component" value="Unassembled WGS sequence"/>
</dbReference>
<name>A0A130ICE3_LEGPN</name>
<evidence type="ECO:0000313" key="2">
    <source>
        <dbReference type="EMBL" id="HAU2395681.1"/>
    </source>
</evidence>
<dbReference type="InterPro" id="IPR021268">
    <property type="entry name" value="DUF2845"/>
</dbReference>
<protein>
    <submittedName>
        <fullName evidence="2">DUF2845 domain-containing protein</fullName>
    </submittedName>
</protein>
<gene>
    <name evidence="1" type="ORF">I8Y58_001518</name>
    <name evidence="2" type="ORF">JBK99_04970</name>
</gene>
<dbReference type="Pfam" id="PF11006">
    <property type="entry name" value="DUF2845"/>
    <property type="match status" value="1"/>
</dbReference>
<sequence>MIIRNYLLAIIFLMIVYPNAYAMRCGDKLVYEGDSKYTVLSKCGEPLDKLVYEENVPLYNAAGYQIGYGTNTVETWIYQKSPVDFQYELIFDYGKLKQINVNRNP</sequence>
<accession>A0A130ICE3</accession>
<proteinExistence type="predicted"/>
<evidence type="ECO:0000313" key="1">
    <source>
        <dbReference type="EMBL" id="HAT1596294.1"/>
    </source>
</evidence>
<dbReference type="AlphaFoldDB" id="A0A130ICE3"/>
<dbReference type="RefSeq" id="WP_011215326.1">
    <property type="nucleotide sequence ID" value="NZ_AP024961.1"/>
</dbReference>
<reference evidence="2" key="2">
    <citation type="submission" date="2019-09" db="EMBL/GenBank/DDBJ databases">
        <authorList>
            <consortium name="NCBI Pathogen Detection Project"/>
        </authorList>
    </citation>
    <scope>NUCLEOTIDE SEQUENCE</scope>
    <source>
        <strain evidence="2">CL18-200174</strain>
        <strain evidence="1">D3612</strain>
    </source>
</reference>
<dbReference type="Proteomes" id="UP000863577">
    <property type="component" value="Unassembled WGS sequence"/>
</dbReference>
<organism evidence="2 3">
    <name type="scientific">Legionella pneumophila</name>
    <dbReference type="NCBI Taxonomy" id="446"/>
    <lineage>
        <taxon>Bacteria</taxon>
        <taxon>Pseudomonadati</taxon>
        <taxon>Pseudomonadota</taxon>
        <taxon>Gammaproteobacteria</taxon>
        <taxon>Legionellales</taxon>
        <taxon>Legionellaceae</taxon>
        <taxon>Legionella</taxon>
    </lineage>
</organism>
<reference evidence="2" key="1">
    <citation type="journal article" date="2018" name="Genome Biol.">
        <title>SKESA: strategic k-mer extension for scrupulous assemblies.</title>
        <authorList>
            <person name="Souvorov A."/>
            <person name="Agarwala R."/>
            <person name="Lipman D.J."/>
        </authorList>
    </citation>
    <scope>NUCLEOTIDE SEQUENCE</scope>
    <source>
        <strain evidence="2">CL18-200174</strain>
        <strain evidence="1">D3612</strain>
    </source>
</reference>
<evidence type="ECO:0000313" key="3">
    <source>
        <dbReference type="Proteomes" id="UP000863577"/>
    </source>
</evidence>
<comment type="caution">
    <text evidence="2">The sequence shown here is derived from an EMBL/GenBank/DDBJ whole genome shotgun (WGS) entry which is preliminary data.</text>
</comment>